<comment type="function">
    <text evidence="10">CRISPR (clustered regularly interspaced short palindromic repeat), is an adaptive immune system that provides protection against mobile genetic elements (viruses, transposable elements and conjugative plasmids). CRISPR clusters contain spacers, sequences complementary to antecedent mobile elements, and target invading nucleic acids. CRISPR clusters are transcribed and processed into CRISPR RNA (crRNA). Acts as a dsDNA endonuclease. Involved in the integration of spacer DNA into the CRISPR cassette.</text>
</comment>
<evidence type="ECO:0000256" key="5">
    <source>
        <dbReference type="ARBA" id="ARBA00022842"/>
    </source>
</evidence>
<dbReference type="GO" id="GO:0051607">
    <property type="term" value="P:defense response to virus"/>
    <property type="evidence" value="ECO:0007669"/>
    <property type="project" value="UniProtKB-UniRule"/>
</dbReference>
<dbReference type="NCBIfam" id="TIGR00287">
    <property type="entry name" value="cas1"/>
    <property type="match status" value="1"/>
</dbReference>
<feature type="binding site" evidence="10">
    <location>
        <position position="149"/>
    </location>
    <ligand>
        <name>Mn(2+)</name>
        <dbReference type="ChEBI" id="CHEBI:29035"/>
    </ligand>
</feature>
<dbReference type="Gene3D" id="3.100.10.20">
    <property type="entry name" value="CRISPR-associated endonuclease Cas1, N-terminal domain"/>
    <property type="match status" value="1"/>
</dbReference>
<evidence type="ECO:0000256" key="7">
    <source>
        <dbReference type="ARBA" id="ARBA00023125"/>
    </source>
</evidence>
<keyword evidence="2 10" id="KW-0479">Metal-binding</keyword>
<evidence type="ECO:0000256" key="9">
    <source>
        <dbReference type="ARBA" id="ARBA00038592"/>
    </source>
</evidence>
<keyword evidence="4 10" id="KW-0378">Hydrolase</keyword>
<sequence>MLDGGNVSVSVDHQLIGKIPLINLEGIVTFGRAGASPALMQECLSQHIALSFLSPHGKFIGRVVGPSYGNVVLRKTQYARSFDKEQSCEIARNFIIGKLYNQRWQLERMTRDHGLVVDVDEFKAVSKKLNETLQMLSEVNDLETLRGIEGNAATQYFALFPQMVLQQRDDFKFNGRNRRPPKDRVNALLSFAYTLLAHDVASALETVGLDAYVGFMHQDRPGRMSLALDVMEELRGVFADRFVLRLINRQVIKADQFVMAESGAVTLKDDARKLFLSEWQKRKQEQIVHPYLGEKIMWGLVPFCQAMLLARYLRGDLDEYPPFLWK</sequence>
<dbReference type="InterPro" id="IPR019856">
    <property type="entry name" value="CRISPR-assoc_Cas1_DVULG"/>
</dbReference>
<comment type="subunit">
    <text evidence="9 10">Homodimer, forms a heterotetramer with a Cas2 homodimer.</text>
</comment>
<keyword evidence="5 10" id="KW-0460">Magnesium</keyword>
<dbReference type="AlphaFoldDB" id="A0A0R2FDF5"/>
<comment type="similarity">
    <text evidence="10">Belongs to the CRISPR-associated endonuclease Cas1 family.</text>
</comment>
<name>A0A0R2FDF5_9LACO</name>
<evidence type="ECO:0000256" key="1">
    <source>
        <dbReference type="ARBA" id="ARBA00022722"/>
    </source>
</evidence>
<evidence type="ECO:0000256" key="3">
    <source>
        <dbReference type="ARBA" id="ARBA00022759"/>
    </source>
</evidence>
<organism evidence="11 12">
    <name type="scientific">Secundilactobacillus similis DSM 23365 = JCM 2765</name>
    <dbReference type="NCBI Taxonomy" id="1423804"/>
    <lineage>
        <taxon>Bacteria</taxon>
        <taxon>Bacillati</taxon>
        <taxon>Bacillota</taxon>
        <taxon>Bacilli</taxon>
        <taxon>Lactobacillales</taxon>
        <taxon>Lactobacillaceae</taxon>
        <taxon>Secundilactobacillus</taxon>
    </lineage>
</organism>
<dbReference type="EC" id="3.1.-.-" evidence="10"/>
<dbReference type="PANTHER" id="PTHR34353">
    <property type="entry name" value="CRISPR-ASSOCIATED ENDONUCLEASE CAS1 1"/>
    <property type="match status" value="1"/>
</dbReference>
<dbReference type="InterPro" id="IPR042211">
    <property type="entry name" value="CRISPR-assoc_Cas1_N"/>
</dbReference>
<dbReference type="PANTHER" id="PTHR34353:SF2">
    <property type="entry name" value="CRISPR-ASSOCIATED ENDONUCLEASE CAS1 1"/>
    <property type="match status" value="1"/>
</dbReference>
<dbReference type="Proteomes" id="UP000051442">
    <property type="component" value="Unassembled WGS sequence"/>
</dbReference>
<dbReference type="GO" id="GO:0046872">
    <property type="term" value="F:metal ion binding"/>
    <property type="evidence" value="ECO:0007669"/>
    <property type="project" value="UniProtKB-UniRule"/>
</dbReference>
<evidence type="ECO:0000313" key="12">
    <source>
        <dbReference type="Proteomes" id="UP000051442"/>
    </source>
</evidence>
<feature type="binding site" evidence="10">
    <location>
        <position position="217"/>
    </location>
    <ligand>
        <name>Mn(2+)</name>
        <dbReference type="ChEBI" id="CHEBI:29035"/>
    </ligand>
</feature>
<keyword evidence="8 10" id="KW-0464">Manganese</keyword>
<keyword evidence="7 10" id="KW-0238">DNA-binding</keyword>
<evidence type="ECO:0000256" key="10">
    <source>
        <dbReference type="HAMAP-Rule" id="MF_01470"/>
    </source>
</evidence>
<dbReference type="STRING" id="1423804.FD14_GL000829"/>
<feature type="binding site" evidence="10">
    <location>
        <position position="232"/>
    </location>
    <ligand>
        <name>Mn(2+)</name>
        <dbReference type="ChEBI" id="CHEBI:29035"/>
    </ligand>
</feature>
<evidence type="ECO:0000256" key="6">
    <source>
        <dbReference type="ARBA" id="ARBA00023118"/>
    </source>
</evidence>
<dbReference type="InterPro" id="IPR042206">
    <property type="entry name" value="CRISPR-assoc_Cas1_C"/>
</dbReference>
<dbReference type="GO" id="GO:0004520">
    <property type="term" value="F:DNA endonuclease activity"/>
    <property type="evidence" value="ECO:0007669"/>
    <property type="project" value="InterPro"/>
</dbReference>
<dbReference type="EMBL" id="AYZM01000014">
    <property type="protein sequence ID" value="KRN26610.1"/>
    <property type="molecule type" value="Genomic_DNA"/>
</dbReference>
<dbReference type="GO" id="GO:0043571">
    <property type="term" value="P:maintenance of CRISPR repeat elements"/>
    <property type="evidence" value="ECO:0007669"/>
    <property type="project" value="UniProtKB-UniRule"/>
</dbReference>
<comment type="cofactor">
    <cofactor evidence="10">
        <name>Mg(2+)</name>
        <dbReference type="ChEBI" id="CHEBI:18420"/>
    </cofactor>
    <cofactor evidence="10">
        <name>Mn(2+)</name>
        <dbReference type="ChEBI" id="CHEBI:29035"/>
    </cofactor>
</comment>
<keyword evidence="1 10" id="KW-0540">Nuclease</keyword>
<dbReference type="Gene3D" id="1.20.120.920">
    <property type="entry name" value="CRISPR-associated endonuclease Cas1, C-terminal domain"/>
    <property type="match status" value="1"/>
</dbReference>
<dbReference type="NCBIfam" id="TIGR03640">
    <property type="entry name" value="cas1_DVULG"/>
    <property type="match status" value="1"/>
</dbReference>
<reference evidence="11 12" key="1">
    <citation type="journal article" date="2015" name="Genome Announc.">
        <title>Expanding the biotechnology potential of lactobacilli through comparative genomics of 213 strains and associated genera.</title>
        <authorList>
            <person name="Sun Z."/>
            <person name="Harris H.M."/>
            <person name="McCann A."/>
            <person name="Guo C."/>
            <person name="Argimon S."/>
            <person name="Zhang W."/>
            <person name="Yang X."/>
            <person name="Jeffery I.B."/>
            <person name="Cooney J.C."/>
            <person name="Kagawa T.F."/>
            <person name="Liu W."/>
            <person name="Song Y."/>
            <person name="Salvetti E."/>
            <person name="Wrobel A."/>
            <person name="Rasinkangas P."/>
            <person name="Parkhill J."/>
            <person name="Rea M.C."/>
            <person name="O'Sullivan O."/>
            <person name="Ritari J."/>
            <person name="Douillard F.P."/>
            <person name="Paul Ross R."/>
            <person name="Yang R."/>
            <person name="Briner A.E."/>
            <person name="Felis G.E."/>
            <person name="de Vos W.M."/>
            <person name="Barrangou R."/>
            <person name="Klaenhammer T.R."/>
            <person name="Caufield P.W."/>
            <person name="Cui Y."/>
            <person name="Zhang H."/>
            <person name="O'Toole P.W."/>
        </authorList>
    </citation>
    <scope>NUCLEOTIDE SEQUENCE [LARGE SCALE GENOMIC DNA]</scope>
    <source>
        <strain evidence="11 12">DSM 23365</strain>
    </source>
</reference>
<dbReference type="GO" id="GO:0003677">
    <property type="term" value="F:DNA binding"/>
    <property type="evidence" value="ECO:0007669"/>
    <property type="project" value="UniProtKB-KW"/>
</dbReference>
<keyword evidence="3 10" id="KW-0255">Endonuclease</keyword>
<keyword evidence="12" id="KW-1185">Reference proteome</keyword>
<keyword evidence="6 10" id="KW-0051">Antiviral defense</keyword>
<dbReference type="InterPro" id="IPR002729">
    <property type="entry name" value="CRISPR-assoc_Cas1"/>
</dbReference>
<dbReference type="GO" id="GO:0016787">
    <property type="term" value="F:hydrolase activity"/>
    <property type="evidence" value="ECO:0007669"/>
    <property type="project" value="UniProtKB-KW"/>
</dbReference>
<accession>A0A0R2FDF5</accession>
<comment type="caution">
    <text evidence="11">The sequence shown here is derived from an EMBL/GenBank/DDBJ whole genome shotgun (WGS) entry which is preliminary data.</text>
</comment>
<dbReference type="HAMAP" id="MF_01470">
    <property type="entry name" value="Cas1"/>
    <property type="match status" value="1"/>
</dbReference>
<evidence type="ECO:0000256" key="8">
    <source>
        <dbReference type="ARBA" id="ARBA00023211"/>
    </source>
</evidence>
<dbReference type="InterPro" id="IPR050646">
    <property type="entry name" value="Cas1"/>
</dbReference>
<protein>
    <recommendedName>
        <fullName evidence="10">CRISPR-associated endonuclease Cas1</fullName>
        <ecNumber evidence="10">3.1.-.-</ecNumber>
    </recommendedName>
</protein>
<proteinExistence type="inferred from homology"/>
<evidence type="ECO:0000313" key="11">
    <source>
        <dbReference type="EMBL" id="KRN26610.1"/>
    </source>
</evidence>
<evidence type="ECO:0000256" key="4">
    <source>
        <dbReference type="ARBA" id="ARBA00022801"/>
    </source>
</evidence>
<dbReference type="Pfam" id="PF01867">
    <property type="entry name" value="Cas_Cas1"/>
    <property type="match status" value="1"/>
</dbReference>
<evidence type="ECO:0000256" key="2">
    <source>
        <dbReference type="ARBA" id="ARBA00022723"/>
    </source>
</evidence>
<dbReference type="PATRIC" id="fig|1423804.4.peg.890"/>
<gene>
    <name evidence="10" type="primary">cas1</name>
    <name evidence="11" type="ORF">FD14_GL000829</name>
</gene>